<dbReference type="AlphaFoldDB" id="A0A371RK29"/>
<keyword evidence="1" id="KW-0472">Membrane</keyword>
<feature type="chain" id="PRO_5016761102" evidence="2">
    <location>
        <begin position="23"/>
        <end position="186"/>
    </location>
</feature>
<sequence>MKKRDLLAGTGAIAAAFAIFTAAEPQTAASAPALEREQVIVVDPAGTSVVAEEQAGTLEAAPAHLKWGIAAALGTLIGGAIAALGFNRILNWLASSRKAATKAVSAAAKAPRRAARATVRKVAEVLEAPGRTAAKMSVLTLGALFAFALLDVSWKASAVVGGGALLWSALGWRKKKQAEDRAAASA</sequence>
<evidence type="ECO:0000256" key="2">
    <source>
        <dbReference type="SAM" id="SignalP"/>
    </source>
</evidence>
<dbReference type="RefSeq" id="WP_116392433.1">
    <property type="nucleotide sequence ID" value="NZ_QUQO01000001.1"/>
</dbReference>
<evidence type="ECO:0000313" key="3">
    <source>
        <dbReference type="EMBL" id="RFB05800.1"/>
    </source>
</evidence>
<evidence type="ECO:0000256" key="1">
    <source>
        <dbReference type="SAM" id="Phobius"/>
    </source>
</evidence>
<comment type="caution">
    <text evidence="3">The sequence shown here is derived from an EMBL/GenBank/DDBJ whole genome shotgun (WGS) entry which is preliminary data.</text>
</comment>
<evidence type="ECO:0000313" key="4">
    <source>
        <dbReference type="Proteomes" id="UP000264589"/>
    </source>
</evidence>
<accession>A0A371RK29</accession>
<feature type="signal peptide" evidence="2">
    <location>
        <begin position="1"/>
        <end position="22"/>
    </location>
</feature>
<dbReference type="InParanoid" id="A0A371RK29"/>
<reference evidence="3 4" key="1">
    <citation type="submission" date="2018-08" db="EMBL/GenBank/DDBJ databases">
        <title>Parvularcula sp. SM1705, isolated from surface water of the South Sea China.</title>
        <authorList>
            <person name="Sun L."/>
        </authorList>
    </citation>
    <scope>NUCLEOTIDE SEQUENCE [LARGE SCALE GENOMIC DNA]</scope>
    <source>
        <strain evidence="3 4">SM1705</strain>
    </source>
</reference>
<proteinExistence type="predicted"/>
<protein>
    <submittedName>
        <fullName evidence="3">Uncharacterized protein</fullName>
    </submittedName>
</protein>
<organism evidence="3 4">
    <name type="scientific">Parvularcula marina</name>
    <dbReference type="NCBI Taxonomy" id="2292771"/>
    <lineage>
        <taxon>Bacteria</taxon>
        <taxon>Pseudomonadati</taxon>
        <taxon>Pseudomonadota</taxon>
        <taxon>Alphaproteobacteria</taxon>
        <taxon>Parvularculales</taxon>
        <taxon>Parvularculaceae</taxon>
        <taxon>Parvularcula</taxon>
    </lineage>
</organism>
<keyword evidence="1" id="KW-1133">Transmembrane helix</keyword>
<feature type="transmembrane region" description="Helical" evidence="1">
    <location>
        <begin position="67"/>
        <end position="90"/>
    </location>
</feature>
<dbReference type="EMBL" id="QUQO01000001">
    <property type="protein sequence ID" value="RFB05800.1"/>
    <property type="molecule type" value="Genomic_DNA"/>
</dbReference>
<keyword evidence="1" id="KW-0812">Transmembrane</keyword>
<dbReference type="Proteomes" id="UP000264589">
    <property type="component" value="Unassembled WGS sequence"/>
</dbReference>
<keyword evidence="4" id="KW-1185">Reference proteome</keyword>
<gene>
    <name evidence="3" type="ORF">DX908_11290</name>
</gene>
<keyword evidence="2" id="KW-0732">Signal</keyword>
<name>A0A371RK29_9PROT</name>